<name>A0A409VHI3_9AGAR</name>
<dbReference type="InterPro" id="IPR016159">
    <property type="entry name" value="Cullin_repeat-like_dom_sf"/>
</dbReference>
<dbReference type="GO" id="GO:0006887">
    <property type="term" value="P:exocytosis"/>
    <property type="evidence" value="ECO:0007669"/>
    <property type="project" value="InterPro"/>
</dbReference>
<protein>
    <recommendedName>
        <fullName evidence="3">Exocyst complex subunit Exo70 C-terminal domain-containing protein</fullName>
    </recommendedName>
</protein>
<keyword evidence="5" id="KW-1185">Reference proteome</keyword>
<comment type="caution">
    <text evidence="4">The sequence shown here is derived from an EMBL/GenBank/DDBJ whole genome shotgun (WGS) entry which is preliminary data.</text>
</comment>
<evidence type="ECO:0000256" key="1">
    <source>
        <dbReference type="ARBA" id="ARBA00006756"/>
    </source>
</evidence>
<proteinExistence type="inferred from homology"/>
<evidence type="ECO:0000313" key="4">
    <source>
        <dbReference type="EMBL" id="PPQ65719.1"/>
    </source>
</evidence>
<dbReference type="SUPFAM" id="SSF74788">
    <property type="entry name" value="Cullin repeat-like"/>
    <property type="match status" value="2"/>
</dbReference>
<dbReference type="InterPro" id="IPR046364">
    <property type="entry name" value="Exo70_C"/>
</dbReference>
<dbReference type="STRING" id="231916.A0A409VHI3"/>
<dbReference type="AlphaFoldDB" id="A0A409VHI3"/>
<keyword evidence="2" id="KW-0813">Transport</keyword>
<accession>A0A409VHI3</accession>
<evidence type="ECO:0000259" key="3">
    <source>
        <dbReference type="Pfam" id="PF03081"/>
    </source>
</evidence>
<evidence type="ECO:0000256" key="2">
    <source>
        <dbReference type="ARBA" id="ARBA00022448"/>
    </source>
</evidence>
<dbReference type="GO" id="GO:0005546">
    <property type="term" value="F:phosphatidylinositol-4,5-bisphosphate binding"/>
    <property type="evidence" value="ECO:0007669"/>
    <property type="project" value="InterPro"/>
</dbReference>
<dbReference type="OrthoDB" id="1922221at2759"/>
<organism evidence="4 5">
    <name type="scientific">Gymnopilus dilepis</name>
    <dbReference type="NCBI Taxonomy" id="231916"/>
    <lineage>
        <taxon>Eukaryota</taxon>
        <taxon>Fungi</taxon>
        <taxon>Dikarya</taxon>
        <taxon>Basidiomycota</taxon>
        <taxon>Agaricomycotina</taxon>
        <taxon>Agaricomycetes</taxon>
        <taxon>Agaricomycetidae</taxon>
        <taxon>Agaricales</taxon>
        <taxon>Agaricineae</taxon>
        <taxon>Hymenogastraceae</taxon>
        <taxon>Gymnopilus</taxon>
    </lineage>
</organism>
<dbReference type="GO" id="GO:0000145">
    <property type="term" value="C:exocyst"/>
    <property type="evidence" value="ECO:0007669"/>
    <property type="project" value="InterPro"/>
</dbReference>
<dbReference type="Proteomes" id="UP000284706">
    <property type="component" value="Unassembled WGS sequence"/>
</dbReference>
<dbReference type="Pfam" id="PF03081">
    <property type="entry name" value="Exo70_C"/>
    <property type="match status" value="1"/>
</dbReference>
<dbReference type="Gene3D" id="1.20.1280.170">
    <property type="entry name" value="Exocyst complex component Exo70"/>
    <property type="match status" value="2"/>
</dbReference>
<comment type="similarity">
    <text evidence="1">Belongs to the EXO70 family.</text>
</comment>
<dbReference type="EMBL" id="NHYE01005647">
    <property type="protein sequence ID" value="PPQ65719.1"/>
    <property type="molecule type" value="Genomic_DNA"/>
</dbReference>
<dbReference type="InParanoid" id="A0A409VHI3"/>
<sequence>MDDETAEIELSPITTITTTTTTAFISRFFKLRVQHRVPARHHRCTPLPPRLALYAMPSTPRRALPRLQVASCILHPIPTSLRPLQQNLVKTRQISKKMTTILDSFDTRLNKLEKSILPLYTAAQVLNKRRYNIDLTLARIEDLSSTKQDLKADESLILRGPQPGQFNVYKDAMERLNTSIVFNSAEDVAQTARLVETGTKKLTLLYTTLAAEGSSGHTPAPNTTPLTLTSFPASLLPTLTPIVAFLRTLPLPSTHPSHPASKAIEATLRETQLGYADMRGSWCARCLEAPGKRLVARADTVDALQTGRDFSDWAEVLLGTAEEEHKLLLELALLPSPAAQVGRAYGALLAPLLRLFGSVLGQLVALTRKELHRYNFLALAAYQGLLGLQRGWEEVLSRREGGGGEKNEIKDGIASLRAICLRSFPEFLADIKLAGVSRSAPGTAGAADTSVKVVEFVHTVCGFPFVWIYAFKIKLKSFILLLDQTVAYIERIPQVQSAVESALNALGDGNWRMGEGVQVGVGARNNFGAKKGEEDGDEGGILEHFVHDIISTTLNALKDLARTSRRTPFDTTFLLNNTSYLRTHLLVSPAHTSVLTLLAPRTAALLTSSFRTAKAAYFDANFAPLLQTITEDAKEREKGGGGGIGGISIGGGGGGGGKAQAKERFTRFFDVLEEVVERHRFARVLEEEGEERERGEVGDEICLLVGPSFARFVQKMRDKEFSKNIKMTPEEVEAQLRGMFR</sequence>
<feature type="domain" description="Exocyst complex subunit Exo70 C-terminal" evidence="3">
    <location>
        <begin position="483"/>
        <end position="736"/>
    </location>
</feature>
<evidence type="ECO:0000313" key="5">
    <source>
        <dbReference type="Proteomes" id="UP000284706"/>
    </source>
</evidence>
<reference evidence="4 5" key="1">
    <citation type="journal article" date="2018" name="Evol. Lett.">
        <title>Horizontal gene cluster transfer increased hallucinogenic mushroom diversity.</title>
        <authorList>
            <person name="Reynolds H.T."/>
            <person name="Vijayakumar V."/>
            <person name="Gluck-Thaler E."/>
            <person name="Korotkin H.B."/>
            <person name="Matheny P.B."/>
            <person name="Slot J.C."/>
        </authorList>
    </citation>
    <scope>NUCLEOTIDE SEQUENCE [LARGE SCALE GENOMIC DNA]</scope>
    <source>
        <strain evidence="4 5">SRW20</strain>
    </source>
</reference>
<gene>
    <name evidence="4" type="ORF">CVT26_000336</name>
</gene>